<dbReference type="CDD" id="cd03220">
    <property type="entry name" value="ABC_KpsT_Wzt"/>
    <property type="match status" value="1"/>
</dbReference>
<dbReference type="GO" id="GO:0005524">
    <property type="term" value="F:ATP binding"/>
    <property type="evidence" value="ECO:0007669"/>
    <property type="project" value="UniProtKB-KW"/>
</dbReference>
<dbReference type="InterPro" id="IPR015860">
    <property type="entry name" value="ABC_transpr_TagH-like"/>
</dbReference>
<keyword evidence="2" id="KW-0813">Transport</keyword>
<dbReference type="InterPro" id="IPR050683">
    <property type="entry name" value="Bact_Polysacc_Export_ATP-bd"/>
</dbReference>
<dbReference type="Gene3D" id="3.40.50.300">
    <property type="entry name" value="P-loop containing nucleotide triphosphate hydrolases"/>
    <property type="match status" value="1"/>
</dbReference>
<dbReference type="SUPFAM" id="SSF52540">
    <property type="entry name" value="P-loop containing nucleoside triphosphate hydrolases"/>
    <property type="match status" value="1"/>
</dbReference>
<dbReference type="Proteomes" id="UP001169063">
    <property type="component" value="Unassembled WGS sequence"/>
</dbReference>
<accession>A0ABT8SKD6</accession>
<evidence type="ECO:0000256" key="1">
    <source>
        <dbReference type="ARBA" id="ARBA00005417"/>
    </source>
</evidence>
<dbReference type="EMBL" id="JAUKTR010000002">
    <property type="protein sequence ID" value="MDO1559019.1"/>
    <property type="molecule type" value="Genomic_DNA"/>
</dbReference>
<dbReference type="InterPro" id="IPR017871">
    <property type="entry name" value="ABC_transporter-like_CS"/>
</dbReference>
<dbReference type="SMART" id="SM00382">
    <property type="entry name" value="AAA"/>
    <property type="match status" value="1"/>
</dbReference>
<dbReference type="PANTHER" id="PTHR46743">
    <property type="entry name" value="TEICHOIC ACIDS EXPORT ATP-BINDING PROTEIN TAGH"/>
    <property type="match status" value="1"/>
</dbReference>
<evidence type="ECO:0000313" key="7">
    <source>
        <dbReference type="Proteomes" id="UP001169063"/>
    </source>
</evidence>
<proteinExistence type="inferred from homology"/>
<evidence type="ECO:0000256" key="3">
    <source>
        <dbReference type="ARBA" id="ARBA00022741"/>
    </source>
</evidence>
<evidence type="ECO:0000256" key="2">
    <source>
        <dbReference type="ARBA" id="ARBA00022448"/>
    </source>
</evidence>
<dbReference type="PROSITE" id="PS50893">
    <property type="entry name" value="ABC_TRANSPORTER_2"/>
    <property type="match status" value="1"/>
</dbReference>
<keyword evidence="7" id="KW-1185">Reference proteome</keyword>
<dbReference type="Pfam" id="PF00005">
    <property type="entry name" value="ABC_tran"/>
    <property type="match status" value="1"/>
</dbReference>
<dbReference type="InterPro" id="IPR027417">
    <property type="entry name" value="P-loop_NTPase"/>
</dbReference>
<evidence type="ECO:0000256" key="4">
    <source>
        <dbReference type="ARBA" id="ARBA00022840"/>
    </source>
</evidence>
<comment type="similarity">
    <text evidence="1">Belongs to the ABC transporter superfamily.</text>
</comment>
<gene>
    <name evidence="6" type="ORF">Q0812_06205</name>
</gene>
<evidence type="ECO:0000313" key="6">
    <source>
        <dbReference type="EMBL" id="MDO1559019.1"/>
    </source>
</evidence>
<dbReference type="PANTHER" id="PTHR46743:SF2">
    <property type="entry name" value="TEICHOIC ACIDS EXPORT ATP-BINDING PROTEIN TAGH"/>
    <property type="match status" value="1"/>
</dbReference>
<sequence>MSAPVIEAEHLRLHYPVLSMRARSLRNAVLNRAVGGRLLKAKHETVTVLALDGISFTLEEGDRLAIIGPNGSGKSTLLKVLAGIYEPDTGRVSVRGKVSSFLDLSFGLEHEATGRENVKTMLRLKGLKKDEIEARIPEIVAFSGLENYFELPVRTYSSGMFARLLFSTATAIDTDVLVMDEWLSAGDAEFVERATARMNAMFSSARVAVLATHNPKLVDTVCNKVLVLEKGKPLYFGLVKDSPGNF</sequence>
<dbReference type="InterPro" id="IPR003439">
    <property type="entry name" value="ABC_transporter-like_ATP-bd"/>
</dbReference>
<name>A0ABT8SKD6_9CAUL</name>
<keyword evidence="3" id="KW-0547">Nucleotide-binding</keyword>
<dbReference type="RefSeq" id="WP_302109448.1">
    <property type="nucleotide sequence ID" value="NZ_JAUKTR010000002.1"/>
</dbReference>
<feature type="domain" description="ABC transporter" evidence="5">
    <location>
        <begin position="25"/>
        <end position="246"/>
    </location>
</feature>
<keyword evidence="4 6" id="KW-0067">ATP-binding</keyword>
<comment type="caution">
    <text evidence="6">The sequence shown here is derived from an EMBL/GenBank/DDBJ whole genome shotgun (WGS) entry which is preliminary data.</text>
</comment>
<dbReference type="PROSITE" id="PS00211">
    <property type="entry name" value="ABC_TRANSPORTER_1"/>
    <property type="match status" value="1"/>
</dbReference>
<dbReference type="InterPro" id="IPR003593">
    <property type="entry name" value="AAA+_ATPase"/>
</dbReference>
<evidence type="ECO:0000259" key="5">
    <source>
        <dbReference type="PROSITE" id="PS50893"/>
    </source>
</evidence>
<reference evidence="6" key="1">
    <citation type="submission" date="2023-07" db="EMBL/GenBank/DDBJ databases">
        <title>Brevundimonas soil sp. nov., isolated from the soil of chemical plant.</title>
        <authorList>
            <person name="Wu N."/>
        </authorList>
    </citation>
    <scope>NUCLEOTIDE SEQUENCE</scope>
    <source>
        <strain evidence="6">XZ-24</strain>
    </source>
</reference>
<organism evidence="6 7">
    <name type="scientific">Peiella sedimenti</name>
    <dbReference type="NCBI Taxonomy" id="3061083"/>
    <lineage>
        <taxon>Bacteria</taxon>
        <taxon>Pseudomonadati</taxon>
        <taxon>Pseudomonadota</taxon>
        <taxon>Alphaproteobacteria</taxon>
        <taxon>Caulobacterales</taxon>
        <taxon>Caulobacteraceae</taxon>
        <taxon>Peiella</taxon>
    </lineage>
</organism>
<protein>
    <submittedName>
        <fullName evidence="6">ABC transporter ATP-binding protein</fullName>
    </submittedName>
</protein>